<evidence type="ECO:0000313" key="2">
    <source>
        <dbReference type="Proteomes" id="UP000187735"/>
    </source>
</evidence>
<dbReference type="OrthoDB" id="281610at2"/>
<proteinExistence type="predicted"/>
<name>A0A1P8WH24_9PLAN</name>
<sequence length="292" mass="33143">MANLGVCSSKWEIGTPTSAVSTLRTLSEDEFKSYMDASTALGRFARKRHLFQIVELNRDAFHDCLRTLGSEFEDDTAISWDRANTMILTVNGHILNFLSAVRTFLDHTETNIKREYGDPSDNLTNFKKQTAEEFDDCFSYRFLYLLRNFTQHCGMPLGELSLRADARPGTERPDTTLELLFYRDHLLTNFSNWKMVKTELEQLEEKFPVTQHVDEMVTCLERVDSVVIRDDAPQLSPHVATLEAMVQEVSHLSGAPCVLTEVTPISGGVNMTLQRIQLEQVSMVKSLLASHT</sequence>
<protein>
    <submittedName>
        <fullName evidence="1">Uncharacterized protein</fullName>
    </submittedName>
</protein>
<dbReference type="EMBL" id="CP017641">
    <property type="protein sequence ID" value="APZ93369.1"/>
    <property type="molecule type" value="Genomic_DNA"/>
</dbReference>
<organism evidence="1 2">
    <name type="scientific">Fuerstiella marisgermanici</name>
    <dbReference type="NCBI Taxonomy" id="1891926"/>
    <lineage>
        <taxon>Bacteria</taxon>
        <taxon>Pseudomonadati</taxon>
        <taxon>Planctomycetota</taxon>
        <taxon>Planctomycetia</taxon>
        <taxon>Planctomycetales</taxon>
        <taxon>Planctomycetaceae</taxon>
        <taxon>Fuerstiella</taxon>
    </lineage>
</organism>
<dbReference type="KEGG" id="fmr:Fuma_02986"/>
<accession>A0A1P8WH24</accession>
<evidence type="ECO:0000313" key="1">
    <source>
        <dbReference type="EMBL" id="APZ93369.1"/>
    </source>
</evidence>
<keyword evidence="2" id="KW-1185">Reference proteome</keyword>
<reference evidence="1 2" key="1">
    <citation type="journal article" date="2016" name="Front. Microbiol.">
        <title>Fuerstia marisgermanicae gen. nov., sp. nov., an Unusual Member of the Phylum Planctomycetes from the German Wadden Sea.</title>
        <authorList>
            <person name="Kohn T."/>
            <person name="Heuer A."/>
            <person name="Jogler M."/>
            <person name="Vollmers J."/>
            <person name="Boedeker C."/>
            <person name="Bunk B."/>
            <person name="Rast P."/>
            <person name="Borchert D."/>
            <person name="Glockner I."/>
            <person name="Freese H.M."/>
            <person name="Klenk H.P."/>
            <person name="Overmann J."/>
            <person name="Kaster A.K."/>
            <person name="Rohde M."/>
            <person name="Wiegand S."/>
            <person name="Jogler C."/>
        </authorList>
    </citation>
    <scope>NUCLEOTIDE SEQUENCE [LARGE SCALE GENOMIC DNA]</scope>
    <source>
        <strain evidence="1 2">NH11</strain>
    </source>
</reference>
<dbReference type="Proteomes" id="UP000187735">
    <property type="component" value="Chromosome"/>
</dbReference>
<dbReference type="AlphaFoldDB" id="A0A1P8WH24"/>
<gene>
    <name evidence="1" type="ORF">Fuma_02986</name>
</gene>
<dbReference type="RefSeq" id="WP_077024840.1">
    <property type="nucleotide sequence ID" value="NZ_CP017641.1"/>
</dbReference>